<reference evidence="2 3" key="2">
    <citation type="journal article" date="2012" name="Open Biol.">
        <title>Characteristics of nucleosomes and linker DNA regions on the genome of the basidiomycete Mixia osmundae revealed by mono- and dinucleosome mapping.</title>
        <authorList>
            <person name="Nishida H."/>
            <person name="Kondo S."/>
            <person name="Matsumoto T."/>
            <person name="Suzuki Y."/>
            <person name="Yoshikawa H."/>
            <person name="Taylor T.D."/>
            <person name="Sugiyama J."/>
        </authorList>
    </citation>
    <scope>NUCLEOTIDE SEQUENCE [LARGE SCALE GENOMIC DNA]</scope>
    <source>
        <strain evidence="3">CBS 9802 / IAM 14324 / JCM 22182 / KY 12970</strain>
    </source>
</reference>
<sequence>MLVLLTFLLISISLAAASPVTSTPASEMSERATPLGYIFTLGWSSAGYCSVAGNKYDITRHTWRSWTTSKVSFKVPIDAQDLPLCVQGDCKRIEYDRYYEGGTHPPTPDYRGMRFDDYTSTIVGGEYPGCCEAAFGVKFYLNPHNGAGQYDTEREEEDGGAFMGFCNPHKRSSVSGKSCYEVLDHPQQPFVFVADCVGTRLRPTISSTPYYS</sequence>
<gene>
    <name evidence="2" type="primary">Mo03021</name>
    <name evidence="2" type="ORF">E5Q_03021</name>
</gene>
<dbReference type="AlphaFoldDB" id="G7E0J5"/>
<keyword evidence="3" id="KW-1185">Reference proteome</keyword>
<dbReference type="EMBL" id="BABT02000078">
    <property type="protein sequence ID" value="GAA96355.1"/>
    <property type="molecule type" value="Genomic_DNA"/>
</dbReference>
<protein>
    <submittedName>
        <fullName evidence="2">Uncharacterized protein</fullName>
    </submittedName>
</protein>
<dbReference type="Proteomes" id="UP000009131">
    <property type="component" value="Unassembled WGS sequence"/>
</dbReference>
<dbReference type="InParanoid" id="G7E0J5"/>
<organism evidence="2 3">
    <name type="scientific">Mixia osmundae (strain CBS 9802 / IAM 14324 / JCM 22182 / KY 12970)</name>
    <dbReference type="NCBI Taxonomy" id="764103"/>
    <lineage>
        <taxon>Eukaryota</taxon>
        <taxon>Fungi</taxon>
        <taxon>Dikarya</taxon>
        <taxon>Basidiomycota</taxon>
        <taxon>Pucciniomycotina</taxon>
        <taxon>Mixiomycetes</taxon>
        <taxon>Mixiales</taxon>
        <taxon>Mixiaceae</taxon>
        <taxon>Mixia</taxon>
    </lineage>
</organism>
<accession>G7E0J5</accession>
<feature type="chain" id="PRO_5009955692" evidence="1">
    <location>
        <begin position="18"/>
        <end position="212"/>
    </location>
</feature>
<dbReference type="HOGENOM" id="CLU_1457789_0_0_1"/>
<proteinExistence type="predicted"/>
<comment type="caution">
    <text evidence="2">The sequence shown here is derived from an EMBL/GenBank/DDBJ whole genome shotgun (WGS) entry which is preliminary data.</text>
</comment>
<evidence type="ECO:0000256" key="1">
    <source>
        <dbReference type="SAM" id="SignalP"/>
    </source>
</evidence>
<evidence type="ECO:0000313" key="3">
    <source>
        <dbReference type="Proteomes" id="UP000009131"/>
    </source>
</evidence>
<feature type="signal peptide" evidence="1">
    <location>
        <begin position="1"/>
        <end position="17"/>
    </location>
</feature>
<keyword evidence="1" id="KW-0732">Signal</keyword>
<evidence type="ECO:0000313" key="2">
    <source>
        <dbReference type="EMBL" id="GAA96355.1"/>
    </source>
</evidence>
<name>G7E0J5_MIXOS</name>
<dbReference type="RefSeq" id="XP_014566950.1">
    <property type="nucleotide sequence ID" value="XM_014711464.1"/>
</dbReference>
<reference evidence="2 3" key="1">
    <citation type="journal article" date="2011" name="J. Gen. Appl. Microbiol.">
        <title>Draft genome sequencing of the enigmatic basidiomycete Mixia osmundae.</title>
        <authorList>
            <person name="Nishida H."/>
            <person name="Nagatsuka Y."/>
            <person name="Sugiyama J."/>
        </authorList>
    </citation>
    <scope>NUCLEOTIDE SEQUENCE [LARGE SCALE GENOMIC DNA]</scope>
    <source>
        <strain evidence="3">CBS 9802 / IAM 14324 / JCM 22182 / KY 12970</strain>
    </source>
</reference>